<name>A0AAE4LBL7_BACUN</name>
<dbReference type="GO" id="GO:0009246">
    <property type="term" value="P:enterobacterial common antigen biosynthetic process"/>
    <property type="evidence" value="ECO:0007669"/>
    <property type="project" value="TreeGrafter"/>
</dbReference>
<dbReference type="RefSeq" id="WP_315977197.1">
    <property type="nucleotide sequence ID" value="NZ_JAWDEU010000002.1"/>
</dbReference>
<evidence type="ECO:0000256" key="2">
    <source>
        <dbReference type="ARBA" id="ARBA00007400"/>
    </source>
</evidence>
<evidence type="ECO:0000256" key="7">
    <source>
        <dbReference type="SAM" id="Phobius"/>
    </source>
</evidence>
<feature type="transmembrane region" description="Helical" evidence="7">
    <location>
        <begin position="112"/>
        <end position="130"/>
    </location>
</feature>
<dbReference type="EMBL" id="JAWDEU010000002">
    <property type="protein sequence ID" value="MDU0245328.1"/>
    <property type="molecule type" value="Genomic_DNA"/>
</dbReference>
<accession>A0AAE4LBL7</accession>
<evidence type="ECO:0000256" key="4">
    <source>
        <dbReference type="ARBA" id="ARBA00022692"/>
    </source>
</evidence>
<dbReference type="EC" id="2.3.1.-" evidence="9"/>
<protein>
    <submittedName>
        <fullName evidence="9">Acyltransferase</fullName>
        <ecNumber evidence="9">2.3.1.-</ecNumber>
    </submittedName>
</protein>
<feature type="transmembrane region" description="Helical" evidence="7">
    <location>
        <begin position="83"/>
        <end position="100"/>
    </location>
</feature>
<comment type="subcellular location">
    <subcellularLocation>
        <location evidence="1">Cell membrane</location>
        <topology evidence="1">Multi-pass membrane protein</topology>
    </subcellularLocation>
</comment>
<organism evidence="9 10">
    <name type="scientific">Bacteroides uniformis</name>
    <dbReference type="NCBI Taxonomy" id="820"/>
    <lineage>
        <taxon>Bacteria</taxon>
        <taxon>Pseudomonadati</taxon>
        <taxon>Bacteroidota</taxon>
        <taxon>Bacteroidia</taxon>
        <taxon>Bacteroidales</taxon>
        <taxon>Bacteroidaceae</taxon>
        <taxon>Bacteroides</taxon>
    </lineage>
</organism>
<dbReference type="AlphaFoldDB" id="A0AAE4LBL7"/>
<dbReference type="GO" id="GO:0005886">
    <property type="term" value="C:plasma membrane"/>
    <property type="evidence" value="ECO:0007669"/>
    <property type="project" value="UniProtKB-SubCell"/>
</dbReference>
<feature type="transmembrane region" description="Helical" evidence="7">
    <location>
        <begin position="12"/>
        <end position="29"/>
    </location>
</feature>
<keyword evidence="4 7" id="KW-0812">Transmembrane</keyword>
<keyword evidence="9" id="KW-0808">Transferase</keyword>
<evidence type="ECO:0000256" key="5">
    <source>
        <dbReference type="ARBA" id="ARBA00022989"/>
    </source>
</evidence>
<reference evidence="9" key="1">
    <citation type="submission" date="2023-10" db="EMBL/GenBank/DDBJ databases">
        <title>Genome of Potential pathogenic bacteria in Crohn's disease.</title>
        <authorList>
            <person name="Rodriguez-Palacios A."/>
        </authorList>
    </citation>
    <scope>NUCLEOTIDE SEQUENCE</scope>
    <source>
        <strain evidence="9">CavFT-hAR50</strain>
    </source>
</reference>
<evidence type="ECO:0000256" key="1">
    <source>
        <dbReference type="ARBA" id="ARBA00004651"/>
    </source>
</evidence>
<keyword evidence="3" id="KW-1003">Cell membrane</keyword>
<evidence type="ECO:0000313" key="10">
    <source>
        <dbReference type="Proteomes" id="UP001181247"/>
    </source>
</evidence>
<feature type="transmembrane region" description="Helical" evidence="7">
    <location>
        <begin position="142"/>
        <end position="159"/>
    </location>
</feature>
<feature type="transmembrane region" description="Helical" evidence="7">
    <location>
        <begin position="219"/>
        <end position="238"/>
    </location>
</feature>
<feature type="transmembrane region" description="Helical" evidence="7">
    <location>
        <begin position="41"/>
        <end position="62"/>
    </location>
</feature>
<keyword evidence="9" id="KW-0012">Acyltransferase</keyword>
<dbReference type="PANTHER" id="PTHR40074:SF2">
    <property type="entry name" value="O-ACETYLTRANSFERASE WECH"/>
    <property type="match status" value="1"/>
</dbReference>
<evidence type="ECO:0000313" key="9">
    <source>
        <dbReference type="EMBL" id="MDU0245328.1"/>
    </source>
</evidence>
<comment type="similarity">
    <text evidence="2">Belongs to the acyltransferase 3 family.</text>
</comment>
<evidence type="ECO:0000256" key="6">
    <source>
        <dbReference type="ARBA" id="ARBA00023136"/>
    </source>
</evidence>
<keyword evidence="6 7" id="KW-0472">Membrane</keyword>
<dbReference type="InterPro" id="IPR002656">
    <property type="entry name" value="Acyl_transf_3_dom"/>
</dbReference>
<proteinExistence type="inferred from homology"/>
<dbReference type="GO" id="GO:0016413">
    <property type="term" value="F:O-acetyltransferase activity"/>
    <property type="evidence" value="ECO:0007669"/>
    <property type="project" value="TreeGrafter"/>
</dbReference>
<evidence type="ECO:0000259" key="8">
    <source>
        <dbReference type="Pfam" id="PF01757"/>
    </source>
</evidence>
<keyword evidence="5 7" id="KW-1133">Transmembrane helix</keyword>
<feature type="transmembrane region" description="Helical" evidence="7">
    <location>
        <begin position="165"/>
        <end position="183"/>
    </location>
</feature>
<sequence>MVNSKPYYPEITCLKGIAILFVIMGHSLTPVLNLDTEISPILRYIIVEPQMSMFFIASGFLFSETLDWRTFFSKKFKRLMIPYVSFWCIMQFTHSVLAGFTRSGGYDIADEIVALFTGGHYWFLYDLLLVMITTRLFRSFKGGLILLATIAVICRLSISDMPTNMWRYFLYTPFFIAGIYMRRNYSVIRKFVSEYRLPIFAVSLVGFVLAYMFEEKEMFIGRMAGVVLFVTMCYTILYDFNGGMKRSLESWGFFILENILCNITSTIFKRQW</sequence>
<dbReference type="Pfam" id="PF01757">
    <property type="entry name" value="Acyl_transf_3"/>
    <property type="match status" value="1"/>
</dbReference>
<dbReference type="PANTHER" id="PTHR40074">
    <property type="entry name" value="O-ACETYLTRANSFERASE WECH"/>
    <property type="match status" value="1"/>
</dbReference>
<feature type="transmembrane region" description="Helical" evidence="7">
    <location>
        <begin position="195"/>
        <end position="213"/>
    </location>
</feature>
<feature type="domain" description="Acyltransferase 3" evidence="8">
    <location>
        <begin position="10"/>
        <end position="234"/>
    </location>
</feature>
<comment type="caution">
    <text evidence="9">The sequence shown here is derived from an EMBL/GenBank/DDBJ whole genome shotgun (WGS) entry which is preliminary data.</text>
</comment>
<gene>
    <name evidence="9" type="ORF">RVH16_11500</name>
</gene>
<evidence type="ECO:0000256" key="3">
    <source>
        <dbReference type="ARBA" id="ARBA00022475"/>
    </source>
</evidence>
<dbReference type="Proteomes" id="UP001181247">
    <property type="component" value="Unassembled WGS sequence"/>
</dbReference>